<evidence type="ECO:0000313" key="2">
    <source>
        <dbReference type="EMBL" id="ADU25664.1"/>
    </source>
</evidence>
<dbReference type="InterPro" id="IPR027417">
    <property type="entry name" value="P-loop_NTPase"/>
</dbReference>
<dbReference type="GO" id="GO:0006260">
    <property type="term" value="P:DNA replication"/>
    <property type="evidence" value="ECO:0007669"/>
    <property type="project" value="TreeGrafter"/>
</dbReference>
<gene>
    <name evidence="2" type="ordered locus">Ethha_0074</name>
</gene>
<dbReference type="CDD" id="cd00009">
    <property type="entry name" value="AAA"/>
    <property type="match status" value="1"/>
</dbReference>
<dbReference type="Proteomes" id="UP000001551">
    <property type="component" value="Chromosome"/>
</dbReference>
<dbReference type="SUPFAM" id="SSF52540">
    <property type="entry name" value="P-loop containing nucleoside triphosphate hydrolases"/>
    <property type="match status" value="1"/>
</dbReference>
<sequence length="277" mass="30753">MEQAMKTGLESWFQPLPDKQCPFCGHMLRQLTHTVASGETYLLGIYETCTCAAAQSEQAAAMAAKAEAERKRVEDTRASTVHALMAASGIRGRYASRTLQTYAVPPGDERALKVALNYVLKFEEQREKGMGLYLYGTCGVGKTHLAYGVAHALIEQLHSVICRSATDILLELRGQMDGTANGTEYETMLRYLTCDLLVIDDLGKQQVTDWSMAQLSTIFDGRCQDMLPVIVTTNYSDAELIERLALRSDKKTAASIVSRLHEMTYDVPMSGQDYRSR</sequence>
<dbReference type="GO" id="GO:0005524">
    <property type="term" value="F:ATP binding"/>
    <property type="evidence" value="ECO:0007669"/>
    <property type="project" value="InterPro"/>
</dbReference>
<accession>E6U5J7</accession>
<dbReference type="KEGG" id="eha:Ethha_0074"/>
<dbReference type="eggNOG" id="COG1484">
    <property type="taxonomic scope" value="Bacteria"/>
</dbReference>
<keyword evidence="3" id="KW-1185">Reference proteome</keyword>
<dbReference type="AlphaFoldDB" id="E6U5J7"/>
<dbReference type="RefSeq" id="WP_013484045.1">
    <property type="nucleotide sequence ID" value="NC_014828.1"/>
</dbReference>
<feature type="domain" description="IstB-like ATP-binding" evidence="1">
    <location>
        <begin position="131"/>
        <end position="277"/>
    </location>
</feature>
<dbReference type="Gene3D" id="3.40.50.300">
    <property type="entry name" value="P-loop containing nucleotide triphosphate hydrolases"/>
    <property type="match status" value="1"/>
</dbReference>
<name>E6U5J7_ETHHY</name>
<dbReference type="EMBL" id="CP002400">
    <property type="protein sequence ID" value="ADU25664.1"/>
    <property type="molecule type" value="Genomic_DNA"/>
</dbReference>
<reference evidence="2 3" key="1">
    <citation type="submission" date="2010-12" db="EMBL/GenBank/DDBJ databases">
        <title>Complete sequence of Ethanoligenens harbinense YUAN-3.</title>
        <authorList>
            <person name="Lucas S."/>
            <person name="Copeland A."/>
            <person name="Lapidus A."/>
            <person name="Cheng J.-F."/>
            <person name="Bruce D."/>
            <person name="Goodwin L."/>
            <person name="Pitluck S."/>
            <person name="Chertkov O."/>
            <person name="Misra M."/>
            <person name="Detter J.C."/>
            <person name="Han C."/>
            <person name="Tapia R."/>
            <person name="Land M."/>
            <person name="Hauser L."/>
            <person name="Jeffries C."/>
            <person name="Kyrpides N."/>
            <person name="Ivanova N."/>
            <person name="Mikhailova N."/>
            <person name="Wang A."/>
            <person name="Mouttaki H."/>
            <person name="He Z."/>
            <person name="Zhou J."/>
            <person name="Hemme C.L."/>
            <person name="Woyke T."/>
        </authorList>
    </citation>
    <scope>NUCLEOTIDE SEQUENCE [LARGE SCALE GENOMIC DNA]</scope>
    <source>
        <strain evidence="3">DSM 18485 / JCM 12961 / CGMCC 1.5033 / YUAN-3</strain>
    </source>
</reference>
<dbReference type="PANTHER" id="PTHR30050">
    <property type="entry name" value="CHROMOSOMAL REPLICATION INITIATOR PROTEIN DNAA"/>
    <property type="match status" value="1"/>
</dbReference>
<evidence type="ECO:0000259" key="1">
    <source>
        <dbReference type="Pfam" id="PF01695"/>
    </source>
</evidence>
<dbReference type="HOGENOM" id="CLU_062999_3_2_9"/>
<dbReference type="InterPro" id="IPR002611">
    <property type="entry name" value="IstB_ATP-bd"/>
</dbReference>
<dbReference type="STRING" id="663278.Ethha_0074"/>
<protein>
    <submittedName>
        <fullName evidence="2">IstB ATP binding domain-containing protein</fullName>
    </submittedName>
</protein>
<proteinExistence type="predicted"/>
<dbReference type="Pfam" id="PF01695">
    <property type="entry name" value="IstB_IS21"/>
    <property type="match status" value="1"/>
</dbReference>
<evidence type="ECO:0000313" key="3">
    <source>
        <dbReference type="Proteomes" id="UP000001551"/>
    </source>
</evidence>
<organism evidence="2 3">
    <name type="scientific">Ethanoligenens harbinense (strain DSM 18485 / JCM 12961 / CGMCC 1.5033 / YUAN-3)</name>
    <dbReference type="NCBI Taxonomy" id="663278"/>
    <lineage>
        <taxon>Bacteria</taxon>
        <taxon>Bacillati</taxon>
        <taxon>Bacillota</taxon>
        <taxon>Clostridia</taxon>
        <taxon>Eubacteriales</taxon>
        <taxon>Oscillospiraceae</taxon>
        <taxon>Ethanoligenens</taxon>
    </lineage>
</organism>
<dbReference type="PANTHER" id="PTHR30050:SF4">
    <property type="entry name" value="ATP-BINDING PROTEIN RV3427C IN INSERTION SEQUENCE-RELATED"/>
    <property type="match status" value="1"/>
</dbReference>